<evidence type="ECO:0000256" key="1">
    <source>
        <dbReference type="ARBA" id="ARBA00022729"/>
    </source>
</evidence>
<name>A0A9E8MVB2_9FLAO</name>
<dbReference type="NCBIfam" id="TIGR04183">
    <property type="entry name" value="Por_Secre_tail"/>
    <property type="match status" value="1"/>
</dbReference>
<dbReference type="KEGG" id="lnu:N7U66_19890"/>
<feature type="domain" description="Secretion system C-terminal sorting" evidence="2">
    <location>
        <begin position="63"/>
        <end position="137"/>
    </location>
</feature>
<dbReference type="AlphaFoldDB" id="A0A9E8MVB2"/>
<gene>
    <name evidence="3" type="ORF">N7U66_19890</name>
</gene>
<proteinExistence type="predicted"/>
<evidence type="ECO:0000313" key="3">
    <source>
        <dbReference type="EMBL" id="WAC02036.1"/>
    </source>
</evidence>
<dbReference type="EMBL" id="CP113088">
    <property type="protein sequence ID" value="WAC02036.1"/>
    <property type="molecule type" value="Genomic_DNA"/>
</dbReference>
<evidence type="ECO:0000259" key="2">
    <source>
        <dbReference type="Pfam" id="PF18962"/>
    </source>
</evidence>
<dbReference type="RefSeq" id="WP_267676634.1">
    <property type="nucleotide sequence ID" value="NZ_CP113088.1"/>
</dbReference>
<accession>A0A9E8MVB2</accession>
<reference evidence="3" key="1">
    <citation type="submission" date="2022-11" db="EMBL/GenBank/DDBJ databases">
        <title>Lacinutrix neustonica HL-RS19T sp. nov., isolated from the surface microlayer sample of brackish Lake Shihwa.</title>
        <authorList>
            <person name="Choi J.Y."/>
            <person name="Hwang C.Y."/>
        </authorList>
    </citation>
    <scope>NUCLEOTIDE SEQUENCE</scope>
    <source>
        <strain evidence="3">HL-RS19</strain>
    </source>
</reference>
<keyword evidence="4" id="KW-1185">Reference proteome</keyword>
<sequence length="138" mass="15252">MGLLTDTGSSWSLTWQTPNITASWTSFGEDSNGELYAVGGNTVYKITDPNLNVTEEQLERFKLFPNPSNNKITIHFNAHLATVQSLSIINSIGQQVKKISTLSTENITIATKTYAAGLYFVEITDNTGVKYIKKFIVN</sequence>
<protein>
    <submittedName>
        <fullName evidence="3">T9SS type A sorting domain-containing protein</fullName>
    </submittedName>
</protein>
<dbReference type="InterPro" id="IPR026444">
    <property type="entry name" value="Secre_tail"/>
</dbReference>
<dbReference type="Proteomes" id="UP001164705">
    <property type="component" value="Chromosome"/>
</dbReference>
<keyword evidence="1" id="KW-0732">Signal</keyword>
<dbReference type="Pfam" id="PF18962">
    <property type="entry name" value="Por_Secre_tail"/>
    <property type="match status" value="1"/>
</dbReference>
<organism evidence="3 4">
    <name type="scientific">Lacinutrix neustonica</name>
    <dbReference type="NCBI Taxonomy" id="2980107"/>
    <lineage>
        <taxon>Bacteria</taxon>
        <taxon>Pseudomonadati</taxon>
        <taxon>Bacteroidota</taxon>
        <taxon>Flavobacteriia</taxon>
        <taxon>Flavobacteriales</taxon>
        <taxon>Flavobacteriaceae</taxon>
        <taxon>Lacinutrix</taxon>
    </lineage>
</organism>
<evidence type="ECO:0000313" key="4">
    <source>
        <dbReference type="Proteomes" id="UP001164705"/>
    </source>
</evidence>